<comment type="subcellular location">
    <subcellularLocation>
        <location evidence="2">Host cell membrane</location>
        <topology evidence="2">Single-pass type II membrane protein</topology>
    </subcellularLocation>
    <subcellularLocation>
        <location evidence="1">Virion membrane</location>
        <topology evidence="1">Single-pass type II membrane protein</topology>
    </subcellularLocation>
</comment>
<evidence type="ECO:0000256" key="18">
    <source>
        <dbReference type="ARBA" id="ARBA00025476"/>
    </source>
</evidence>
<comment type="subunit">
    <text evidence="19">Homotetramer; composed of disulfide-linked homodimers. Interacts with F protein trimer.</text>
</comment>
<organism evidence="24">
    <name type="scientific">Human respirovirus 1</name>
    <dbReference type="NCBI Taxonomy" id="12730"/>
    <lineage>
        <taxon>Viruses</taxon>
        <taxon>Riboviria</taxon>
        <taxon>Orthornavirae</taxon>
        <taxon>Negarnaviricota</taxon>
        <taxon>Haploviricotina</taxon>
        <taxon>Monjiviricetes</taxon>
        <taxon>Mononegavirales</taxon>
        <taxon>Paramyxoviridae</taxon>
        <taxon>Feraresvirinae</taxon>
        <taxon>Respirovirus</taxon>
        <taxon>Respirovirus laryngotracheitidis</taxon>
    </lineage>
</organism>
<keyword evidence="5 22" id="KW-0348">Hemagglutinin</keyword>
<keyword evidence="16" id="KW-0325">Glycoprotein</keyword>
<feature type="glycosylation site" description="N-linked (GlcNAc...) asparagine; by host" evidence="20">
    <location>
        <position position="516"/>
    </location>
</feature>
<evidence type="ECO:0000256" key="15">
    <source>
        <dbReference type="ARBA" id="ARBA00023157"/>
    </source>
</evidence>
<evidence type="ECO:0000256" key="4">
    <source>
        <dbReference type="ARBA" id="ARBA00022511"/>
    </source>
</evidence>
<dbReference type="InterPro" id="IPR016285">
    <property type="entry name" value="Hemagglutn-neuramid"/>
</dbReference>
<dbReference type="SUPFAM" id="SSF50939">
    <property type="entry name" value="Sialidases"/>
    <property type="match status" value="1"/>
</dbReference>
<keyword evidence="17" id="KW-1160">Virus entry into host cell</keyword>
<keyword evidence="9" id="KW-0946">Virion</keyword>
<keyword evidence="7 23" id="KW-0812">Transmembrane</keyword>
<dbReference type="GO" id="GO:0020002">
    <property type="term" value="C:host cell plasma membrane"/>
    <property type="evidence" value="ECO:0007669"/>
    <property type="project" value="UniProtKB-SubCell"/>
</dbReference>
<evidence type="ECO:0000256" key="23">
    <source>
        <dbReference type="SAM" id="Phobius"/>
    </source>
</evidence>
<evidence type="ECO:0000256" key="3">
    <source>
        <dbReference type="ARBA" id="ARBA00007701"/>
    </source>
</evidence>
<keyword evidence="12" id="KW-0735">Signal-anchor</keyword>
<comment type="function">
    <text evidence="18">Attaches the virus to sialic acid-containing cell receptors and thereby initiating infection. Binding of HN protein to the receptor induces a conformational change that allows the F protein to trigger virion/cell membranes fusion.</text>
</comment>
<comment type="similarity">
    <text evidence="3 22">Belongs to the paramyxoviruses hemagglutinin-neuraminidase family.</text>
</comment>
<evidence type="ECO:0000256" key="2">
    <source>
        <dbReference type="ARBA" id="ARBA00004336"/>
    </source>
</evidence>
<dbReference type="GO" id="GO:0019031">
    <property type="term" value="C:viral envelope"/>
    <property type="evidence" value="ECO:0007669"/>
    <property type="project" value="UniProtKB-KW"/>
</dbReference>
<dbReference type="GO" id="GO:0019062">
    <property type="term" value="P:virion attachment to host cell"/>
    <property type="evidence" value="ECO:0007669"/>
    <property type="project" value="UniProtKB-KW"/>
</dbReference>
<evidence type="ECO:0000256" key="14">
    <source>
        <dbReference type="ARBA" id="ARBA00023136"/>
    </source>
</evidence>
<dbReference type="PIRSF" id="PIRSF001072">
    <property type="entry name" value="Hemagglut-neuramid_paramyxoV"/>
    <property type="match status" value="1"/>
</dbReference>
<name>A0A6H2A871_9MONO</name>
<dbReference type="InterPro" id="IPR000665">
    <property type="entry name" value="Hemagglutn/HN"/>
</dbReference>
<evidence type="ECO:0000256" key="22">
    <source>
        <dbReference type="RuleBase" id="RU004216"/>
    </source>
</evidence>
<dbReference type="GO" id="GO:0004308">
    <property type="term" value="F:exo-alpha-sialidase activity"/>
    <property type="evidence" value="ECO:0007669"/>
    <property type="project" value="InterPro"/>
</dbReference>
<keyword evidence="4" id="KW-1032">Host cell membrane</keyword>
<evidence type="ECO:0000256" key="9">
    <source>
        <dbReference type="ARBA" id="ARBA00022844"/>
    </source>
</evidence>
<dbReference type="GO" id="GO:0055036">
    <property type="term" value="C:virion membrane"/>
    <property type="evidence" value="ECO:0007669"/>
    <property type="project" value="UniProtKB-SubCell"/>
</dbReference>
<accession>A0A6H2A871</accession>
<evidence type="ECO:0000256" key="12">
    <source>
        <dbReference type="ARBA" id="ARBA00022968"/>
    </source>
</evidence>
<evidence type="ECO:0000256" key="13">
    <source>
        <dbReference type="ARBA" id="ARBA00022989"/>
    </source>
</evidence>
<evidence type="ECO:0000256" key="17">
    <source>
        <dbReference type="ARBA" id="ARBA00023296"/>
    </source>
</evidence>
<dbReference type="InterPro" id="IPR036278">
    <property type="entry name" value="Sialidase_sf"/>
</dbReference>
<evidence type="ECO:0000256" key="21">
    <source>
        <dbReference type="PIRSR" id="PIRSR001072-2"/>
    </source>
</evidence>
<evidence type="ECO:0000256" key="8">
    <source>
        <dbReference type="ARBA" id="ARBA00022804"/>
    </source>
</evidence>
<evidence type="ECO:0000256" key="10">
    <source>
        <dbReference type="ARBA" id="ARBA00022870"/>
    </source>
</evidence>
<feature type="disulfide bond" evidence="21">
    <location>
        <begin position="197"/>
        <end position="221"/>
    </location>
</feature>
<proteinExistence type="inferred from homology"/>
<evidence type="ECO:0000256" key="1">
    <source>
        <dbReference type="ARBA" id="ARBA00004208"/>
    </source>
</evidence>
<dbReference type="CDD" id="cd15469">
    <property type="entry name" value="HN"/>
    <property type="match status" value="1"/>
</dbReference>
<protein>
    <submittedName>
        <fullName evidence="24">HN glycoprotein</fullName>
    </submittedName>
</protein>
<keyword evidence="8" id="KW-1161">Viral attachment to host cell</keyword>
<keyword evidence="13 23" id="KW-1133">Transmembrane helix</keyword>
<evidence type="ECO:0000256" key="20">
    <source>
        <dbReference type="PIRSR" id="PIRSR001072-1"/>
    </source>
</evidence>
<evidence type="ECO:0000313" key="24">
    <source>
        <dbReference type="EMBL" id="QJB18542.1"/>
    </source>
</evidence>
<sequence>MTIQTMAEKGKTISSYWSTTRNDNPTINTHINTPAGRTHIWLLIATAIHATLSLIIMILCIDLIIKQDTCMKTNTMTVSSVNESAKTIKETITELIRQEVISRTINIQSSVQSGIPILLNKQSRDLTQLIEKSCNKRELAQICENTIAIHHADGITPLDPHDFWRCPVGEPLLSNNPNISLLPGPSLLSGSSTISGCVRLPSLSIGDAIYAYSSNLITQGCADIGKSYQVLQLGYISLNSDMYPDLNPVISHTYDINDNRKSCSVIAAGTRGYQLCSLPTVNETTDYSSEGIEDLVFDILDLKGKTKSHRYKNEDITFDHPFSAMYPSVGSGIKIEDTLVFLGYGGLTTPLQGNTKCVISKCPNVNQSVCNDALKITWLKKRQVVNVLIRINNYLSDRPKIVVETIPITQNYLGAEGRLLKLGKKIYIYTRSSGWHSNLQIGSLDINKPMTINWTPHRVLSRPGNPDCNWFNKCPRECISGVYTDAYPLSPDAVNVATTTLYANTSRVNPTIMYSNTSKIINMLRLKNGKLEAAYTTTSCITHFGKGYCFHIVEINQTSLNTFQPMLFKTSIPKVCKITS</sequence>
<keyword evidence="14 23" id="KW-0472">Membrane</keyword>
<dbReference type="Gene3D" id="2.120.10.10">
    <property type="match status" value="1"/>
</dbReference>
<keyword evidence="10" id="KW-1043">Host membrane</keyword>
<evidence type="ECO:0000256" key="19">
    <source>
        <dbReference type="ARBA" id="ARBA00046688"/>
    </source>
</evidence>
<dbReference type="Pfam" id="PF00423">
    <property type="entry name" value="HN"/>
    <property type="match status" value="1"/>
</dbReference>
<feature type="transmembrane region" description="Helical" evidence="23">
    <location>
        <begin position="40"/>
        <end position="65"/>
    </location>
</feature>
<evidence type="ECO:0000256" key="16">
    <source>
        <dbReference type="ARBA" id="ARBA00023180"/>
    </source>
</evidence>
<reference evidence="24" key="1">
    <citation type="submission" date="2020-03" db="EMBL/GenBank/DDBJ databases">
        <title>Complete genome of human respirovirus 1 from a nasopharyngeal swab collected in Arizona.</title>
        <authorList>
            <person name="Scotch M."/>
            <person name="Halden R.U."/>
            <person name="Denton A."/>
            <person name="Sandrolini H."/>
            <person name="Fontenele R.S."/>
            <person name="Varsani A."/>
        </authorList>
    </citation>
    <scope>NUCLEOTIDE SEQUENCE</scope>
    <source>
        <strain evidence="24">2019AZ</strain>
    </source>
</reference>
<feature type="disulfide bond" evidence="21">
    <location>
        <begin position="540"/>
        <end position="549"/>
    </location>
</feature>
<feature type="disulfide bond" evidence="21">
    <location>
        <begin position="263"/>
        <end position="276"/>
    </location>
</feature>
<evidence type="ECO:0000256" key="5">
    <source>
        <dbReference type="ARBA" id="ARBA00022546"/>
    </source>
</evidence>
<keyword evidence="11 22" id="KW-0261">Viral envelope protein</keyword>
<dbReference type="GO" id="GO:0046718">
    <property type="term" value="P:symbiont entry into host cell"/>
    <property type="evidence" value="ECO:0007669"/>
    <property type="project" value="UniProtKB-KW"/>
</dbReference>
<evidence type="ECO:0000256" key="7">
    <source>
        <dbReference type="ARBA" id="ARBA00022692"/>
    </source>
</evidence>
<dbReference type="EMBL" id="MT232426">
    <property type="protein sequence ID" value="QJB18542.1"/>
    <property type="molecule type" value="Viral_cRNA"/>
</dbReference>
<evidence type="ECO:0000256" key="11">
    <source>
        <dbReference type="ARBA" id="ARBA00022879"/>
    </source>
</evidence>
<keyword evidence="6" id="KW-0945">Host-virus interaction</keyword>
<dbReference type="GO" id="GO:0046789">
    <property type="term" value="F:host cell surface receptor binding"/>
    <property type="evidence" value="ECO:0007669"/>
    <property type="project" value="InterPro"/>
</dbReference>
<feature type="disulfide bond" evidence="21">
    <location>
        <begin position="468"/>
        <end position="478"/>
    </location>
</feature>
<keyword evidence="15 21" id="KW-1015">Disulfide bond</keyword>
<evidence type="ECO:0000256" key="6">
    <source>
        <dbReference type="ARBA" id="ARBA00022581"/>
    </source>
</evidence>